<dbReference type="InterPro" id="IPR013766">
    <property type="entry name" value="Thioredoxin_domain"/>
</dbReference>
<reference evidence="4 6" key="1">
    <citation type="journal article" date="2012" name="Nature">
        <title>Algal genomes reveal evolutionary mosaicism and the fate of nucleomorphs.</title>
        <authorList>
            <consortium name="DOE Joint Genome Institute"/>
            <person name="Curtis B.A."/>
            <person name="Tanifuji G."/>
            <person name="Burki F."/>
            <person name="Gruber A."/>
            <person name="Irimia M."/>
            <person name="Maruyama S."/>
            <person name="Arias M.C."/>
            <person name="Ball S.G."/>
            <person name="Gile G.H."/>
            <person name="Hirakawa Y."/>
            <person name="Hopkins J.F."/>
            <person name="Kuo A."/>
            <person name="Rensing S.A."/>
            <person name="Schmutz J."/>
            <person name="Symeonidi A."/>
            <person name="Elias M."/>
            <person name="Eveleigh R.J."/>
            <person name="Herman E.K."/>
            <person name="Klute M.J."/>
            <person name="Nakayama T."/>
            <person name="Obornik M."/>
            <person name="Reyes-Prieto A."/>
            <person name="Armbrust E.V."/>
            <person name="Aves S.J."/>
            <person name="Beiko R.G."/>
            <person name="Coutinho P."/>
            <person name="Dacks J.B."/>
            <person name="Durnford D.G."/>
            <person name="Fast N.M."/>
            <person name="Green B.R."/>
            <person name="Grisdale C.J."/>
            <person name="Hempel F."/>
            <person name="Henrissat B."/>
            <person name="Hoppner M.P."/>
            <person name="Ishida K."/>
            <person name="Kim E."/>
            <person name="Koreny L."/>
            <person name="Kroth P.G."/>
            <person name="Liu Y."/>
            <person name="Malik S.B."/>
            <person name="Maier U.G."/>
            <person name="McRose D."/>
            <person name="Mock T."/>
            <person name="Neilson J.A."/>
            <person name="Onodera N.T."/>
            <person name="Poole A.M."/>
            <person name="Pritham E.J."/>
            <person name="Richards T.A."/>
            <person name="Rocap G."/>
            <person name="Roy S.W."/>
            <person name="Sarai C."/>
            <person name="Schaack S."/>
            <person name="Shirato S."/>
            <person name="Slamovits C.H."/>
            <person name="Spencer D.F."/>
            <person name="Suzuki S."/>
            <person name="Worden A.Z."/>
            <person name="Zauner S."/>
            <person name="Barry K."/>
            <person name="Bell C."/>
            <person name="Bharti A.K."/>
            <person name="Crow J.A."/>
            <person name="Grimwood J."/>
            <person name="Kramer R."/>
            <person name="Lindquist E."/>
            <person name="Lucas S."/>
            <person name="Salamov A."/>
            <person name="McFadden G.I."/>
            <person name="Lane C.E."/>
            <person name="Keeling P.J."/>
            <person name="Gray M.W."/>
            <person name="Grigoriev I.V."/>
            <person name="Archibald J.M."/>
        </authorList>
    </citation>
    <scope>NUCLEOTIDE SEQUENCE</scope>
    <source>
        <strain evidence="4 6">CCMP2712</strain>
    </source>
</reference>
<dbReference type="STRING" id="905079.L1IS95"/>
<dbReference type="GO" id="GO:0005788">
    <property type="term" value="C:endoplasmic reticulum lumen"/>
    <property type="evidence" value="ECO:0007669"/>
    <property type="project" value="TreeGrafter"/>
</dbReference>
<dbReference type="AlphaFoldDB" id="L1IS95"/>
<reference evidence="6" key="2">
    <citation type="submission" date="2012-11" db="EMBL/GenBank/DDBJ databases">
        <authorList>
            <person name="Kuo A."/>
            <person name="Curtis B.A."/>
            <person name="Tanifuji G."/>
            <person name="Burki F."/>
            <person name="Gruber A."/>
            <person name="Irimia M."/>
            <person name="Maruyama S."/>
            <person name="Arias M.C."/>
            <person name="Ball S.G."/>
            <person name="Gile G.H."/>
            <person name="Hirakawa Y."/>
            <person name="Hopkins J.F."/>
            <person name="Rensing S.A."/>
            <person name="Schmutz J."/>
            <person name="Symeonidi A."/>
            <person name="Elias M."/>
            <person name="Eveleigh R.J."/>
            <person name="Herman E.K."/>
            <person name="Klute M.J."/>
            <person name="Nakayama T."/>
            <person name="Obornik M."/>
            <person name="Reyes-Prieto A."/>
            <person name="Armbrust E.V."/>
            <person name="Aves S.J."/>
            <person name="Beiko R.G."/>
            <person name="Coutinho P."/>
            <person name="Dacks J.B."/>
            <person name="Durnford D.G."/>
            <person name="Fast N.M."/>
            <person name="Green B.R."/>
            <person name="Grisdale C."/>
            <person name="Hempe F."/>
            <person name="Henrissat B."/>
            <person name="Hoppner M.P."/>
            <person name="Ishida K.-I."/>
            <person name="Kim E."/>
            <person name="Koreny L."/>
            <person name="Kroth P.G."/>
            <person name="Liu Y."/>
            <person name="Malik S.-B."/>
            <person name="Maier U.G."/>
            <person name="McRose D."/>
            <person name="Mock T."/>
            <person name="Neilson J.A."/>
            <person name="Onodera N.T."/>
            <person name="Poole A.M."/>
            <person name="Pritham E.J."/>
            <person name="Richards T.A."/>
            <person name="Rocap G."/>
            <person name="Roy S.W."/>
            <person name="Sarai C."/>
            <person name="Schaack S."/>
            <person name="Shirato S."/>
            <person name="Slamovits C.H."/>
            <person name="Spencer D.F."/>
            <person name="Suzuki S."/>
            <person name="Worden A.Z."/>
            <person name="Zauner S."/>
            <person name="Barry K."/>
            <person name="Bell C."/>
            <person name="Bharti A.K."/>
            <person name="Crow J.A."/>
            <person name="Grimwood J."/>
            <person name="Kramer R."/>
            <person name="Lindquist E."/>
            <person name="Lucas S."/>
            <person name="Salamov A."/>
            <person name="McFadden G.I."/>
            <person name="Lane C.E."/>
            <person name="Keeling P.J."/>
            <person name="Gray M.W."/>
            <person name="Grigoriev I.V."/>
            <person name="Archibald J.M."/>
        </authorList>
    </citation>
    <scope>NUCLEOTIDE SEQUENCE</scope>
    <source>
        <strain evidence="6">CCMP2712</strain>
    </source>
</reference>
<dbReference type="GeneID" id="17295775"/>
<evidence type="ECO:0000256" key="1">
    <source>
        <dbReference type="SAM" id="MobiDB-lite"/>
    </source>
</evidence>
<protein>
    <recommendedName>
        <fullName evidence="3">Thioredoxin domain-containing protein</fullName>
    </recommendedName>
</protein>
<feature type="chain" id="PRO_5008770360" description="Thioredoxin domain-containing protein" evidence="2">
    <location>
        <begin position="22"/>
        <end position="680"/>
    </location>
</feature>
<gene>
    <name evidence="4" type="ORF">GUITHDRAFT_165054</name>
</gene>
<feature type="domain" description="Thioredoxin" evidence="3">
    <location>
        <begin position="29"/>
        <end position="147"/>
    </location>
</feature>
<dbReference type="Pfam" id="PF00085">
    <property type="entry name" value="Thioredoxin"/>
    <property type="match status" value="1"/>
</dbReference>
<reference evidence="5" key="3">
    <citation type="submission" date="2015-06" db="UniProtKB">
        <authorList>
            <consortium name="EnsemblProtists"/>
        </authorList>
    </citation>
    <scope>IDENTIFICATION</scope>
</reference>
<proteinExistence type="predicted"/>
<dbReference type="PANTHER" id="PTHR45815">
    <property type="entry name" value="PROTEIN DISULFIDE-ISOMERASE A6"/>
    <property type="match status" value="1"/>
</dbReference>
<keyword evidence="6" id="KW-1185">Reference proteome</keyword>
<dbReference type="InterPro" id="IPR017937">
    <property type="entry name" value="Thioredoxin_CS"/>
</dbReference>
<dbReference type="SUPFAM" id="SSF52833">
    <property type="entry name" value="Thioredoxin-like"/>
    <property type="match status" value="4"/>
</dbReference>
<dbReference type="GO" id="GO:0015035">
    <property type="term" value="F:protein-disulfide reductase activity"/>
    <property type="evidence" value="ECO:0007669"/>
    <property type="project" value="TreeGrafter"/>
</dbReference>
<dbReference type="RefSeq" id="XP_005825942.1">
    <property type="nucleotide sequence ID" value="XM_005825885.1"/>
</dbReference>
<evidence type="ECO:0000313" key="4">
    <source>
        <dbReference type="EMBL" id="EKX38962.1"/>
    </source>
</evidence>
<dbReference type="Gene3D" id="3.40.30.10">
    <property type="entry name" value="Glutaredoxin"/>
    <property type="match status" value="4"/>
</dbReference>
<evidence type="ECO:0000259" key="3">
    <source>
        <dbReference type="PROSITE" id="PS51352"/>
    </source>
</evidence>
<dbReference type="PaxDb" id="55529-EKX38962"/>
<feature type="compositionally biased region" description="Gly residues" evidence="1">
    <location>
        <begin position="221"/>
        <end position="234"/>
    </location>
</feature>
<feature type="region of interest" description="Disordered" evidence="1">
    <location>
        <begin position="627"/>
        <end position="680"/>
    </location>
</feature>
<evidence type="ECO:0000313" key="6">
    <source>
        <dbReference type="Proteomes" id="UP000011087"/>
    </source>
</evidence>
<dbReference type="EMBL" id="JH993043">
    <property type="protein sequence ID" value="EKX38962.1"/>
    <property type="molecule type" value="Genomic_DNA"/>
</dbReference>
<dbReference type="KEGG" id="gtt:GUITHDRAFT_165054"/>
<dbReference type="PROSITE" id="PS51352">
    <property type="entry name" value="THIOREDOXIN_2"/>
    <property type="match status" value="1"/>
</dbReference>
<feature type="compositionally biased region" description="Acidic residues" evidence="1">
    <location>
        <begin position="240"/>
        <end position="254"/>
    </location>
</feature>
<dbReference type="eggNOG" id="KOG0191">
    <property type="taxonomic scope" value="Eukaryota"/>
</dbReference>
<feature type="region of interest" description="Disordered" evidence="1">
    <location>
        <begin position="217"/>
        <end position="256"/>
    </location>
</feature>
<feature type="signal peptide" evidence="2">
    <location>
        <begin position="1"/>
        <end position="21"/>
    </location>
</feature>
<feature type="compositionally biased region" description="Basic and acidic residues" evidence="1">
    <location>
        <begin position="640"/>
        <end position="655"/>
    </location>
</feature>
<dbReference type="Proteomes" id="UP000011087">
    <property type="component" value="Unassembled WGS sequence"/>
</dbReference>
<accession>L1IS95</accession>
<dbReference type="EnsemblProtists" id="EKX38962">
    <property type="protein sequence ID" value="EKX38962"/>
    <property type="gene ID" value="GUITHDRAFT_165054"/>
</dbReference>
<keyword evidence="2" id="KW-0732">Signal</keyword>
<dbReference type="HOGENOM" id="CLU_022001_0_0_1"/>
<dbReference type="GO" id="GO:0034976">
    <property type="term" value="P:response to endoplasmic reticulum stress"/>
    <property type="evidence" value="ECO:0007669"/>
    <property type="project" value="TreeGrafter"/>
</dbReference>
<name>L1IS95_GUITC</name>
<sequence length="680" mass="75276">MARSACLLAFGLVLVVGGVNAFYEDADSRVIGLTAKDFDEQVMESDDSFWLVEFYAPWCGHCKQLAPQYEKVAKNLHGLIKVGAVNCDEDKQLCGKFGVRGFPTLKVFPVEKTYNPYTRKSAKLPSDYNGPRSAKGIVDTVLSQLPNYVHVVKGENATDFLDDEYPKWLLFAVCCVKFVVCCCWWSEALLFSDKEATSPLFRSLAIQYKGRMRFGQVRRTQGGGGGGAGAGAGGGHKEEQEQEQEEEEEEEEALASEKELASKFGVESSPKLVVIPGKDASKAMKHEGKIKKEEIQSFISSHALPADKKQDDPLLAQKLPSLVQALTAESFNEKVLKDKNDLWLVFFHDGGKVPKSIDQLASSSKSFNFASLDCSKAADVCKEQGSEKGQRLRMYMEDKSEHEDFTGAATCEEDCMEIEAMSDFVTENMPNFVQVRTAGVEAVGGATWNSFLEPAAERPRVLLLSKKDNPTALYKSVALHYKGVLACGLFANPPQNVLDSLQGGLCAIAFLDGSPENKEKRDEQLKMLEELRAKKHPSPFHFSWIDATCHYDFASKLDVDGNKVPTMVILSPSKQRSHLHVGKFNSNELGVTLDHVLSGRIKTGPYSSLGELEKRDCEEVYAEIAAASAPEGGAEDDDIMKEMMEEIKRKEAEKEANDEDEEDSSKKKKKKKKKSKKSKK</sequence>
<feature type="compositionally biased region" description="Basic residues" evidence="1">
    <location>
        <begin position="666"/>
        <end position="680"/>
    </location>
</feature>
<evidence type="ECO:0000313" key="5">
    <source>
        <dbReference type="EnsemblProtists" id="EKX38962"/>
    </source>
</evidence>
<dbReference type="InterPro" id="IPR036249">
    <property type="entry name" value="Thioredoxin-like_sf"/>
</dbReference>
<organism evidence="4">
    <name type="scientific">Guillardia theta (strain CCMP2712)</name>
    <name type="common">Cryptophyte</name>
    <dbReference type="NCBI Taxonomy" id="905079"/>
    <lineage>
        <taxon>Eukaryota</taxon>
        <taxon>Cryptophyceae</taxon>
        <taxon>Pyrenomonadales</taxon>
        <taxon>Geminigeraceae</taxon>
        <taxon>Guillardia</taxon>
    </lineage>
</organism>
<dbReference type="PROSITE" id="PS00194">
    <property type="entry name" value="THIOREDOXIN_1"/>
    <property type="match status" value="1"/>
</dbReference>
<dbReference type="PRINTS" id="PR00421">
    <property type="entry name" value="THIOREDOXIN"/>
</dbReference>
<evidence type="ECO:0000256" key="2">
    <source>
        <dbReference type="SAM" id="SignalP"/>
    </source>
</evidence>
<dbReference type="PANTHER" id="PTHR45815:SF3">
    <property type="entry name" value="PROTEIN DISULFIDE-ISOMERASE A6"/>
    <property type="match status" value="1"/>
</dbReference>
<dbReference type="OrthoDB" id="427280at2759"/>